<feature type="transmembrane region" description="Helical" evidence="1">
    <location>
        <begin position="33"/>
        <end position="52"/>
    </location>
</feature>
<accession>A0A919UGS4</accession>
<evidence type="ECO:0000313" key="3">
    <source>
        <dbReference type="Proteomes" id="UP000652354"/>
    </source>
</evidence>
<evidence type="ECO:0008006" key="4">
    <source>
        <dbReference type="Google" id="ProtNLM"/>
    </source>
</evidence>
<dbReference type="EMBL" id="BONR01000003">
    <property type="protein sequence ID" value="GIG54729.1"/>
    <property type="molecule type" value="Genomic_DNA"/>
</dbReference>
<keyword evidence="1" id="KW-1133">Transmembrane helix</keyword>
<keyword evidence="1" id="KW-0472">Membrane</keyword>
<reference evidence="2" key="1">
    <citation type="submission" date="2021-01" db="EMBL/GenBank/DDBJ databases">
        <title>Whole genome shotgun sequence of Demequina activiva NBRC 110675.</title>
        <authorList>
            <person name="Komaki H."/>
            <person name="Tamura T."/>
        </authorList>
    </citation>
    <scope>NUCLEOTIDE SEQUENCE</scope>
    <source>
        <strain evidence="2">NBRC 110675</strain>
    </source>
</reference>
<dbReference type="AlphaFoldDB" id="A0A919UGS4"/>
<feature type="transmembrane region" description="Helical" evidence="1">
    <location>
        <begin position="64"/>
        <end position="85"/>
    </location>
</feature>
<feature type="transmembrane region" description="Helical" evidence="1">
    <location>
        <begin position="7"/>
        <end position="27"/>
    </location>
</feature>
<dbReference type="RefSeq" id="WP_203655319.1">
    <property type="nucleotide sequence ID" value="NZ_BONR01000003.1"/>
</dbReference>
<proteinExistence type="predicted"/>
<protein>
    <recommendedName>
        <fullName evidence="4">DUF3017 domain-containing protein</fullName>
    </recommendedName>
</protein>
<evidence type="ECO:0000313" key="2">
    <source>
        <dbReference type="EMBL" id="GIG54729.1"/>
    </source>
</evidence>
<comment type="caution">
    <text evidence="2">The sequence shown here is derived from an EMBL/GenBank/DDBJ whole genome shotgun (WGS) entry which is preliminary data.</text>
</comment>
<organism evidence="2 3">
    <name type="scientific">Demequina activiva</name>
    <dbReference type="NCBI Taxonomy" id="1582364"/>
    <lineage>
        <taxon>Bacteria</taxon>
        <taxon>Bacillati</taxon>
        <taxon>Actinomycetota</taxon>
        <taxon>Actinomycetes</taxon>
        <taxon>Micrococcales</taxon>
        <taxon>Demequinaceae</taxon>
        <taxon>Demequina</taxon>
    </lineage>
</organism>
<name>A0A919UGS4_9MICO</name>
<evidence type="ECO:0000256" key="1">
    <source>
        <dbReference type="SAM" id="Phobius"/>
    </source>
</evidence>
<gene>
    <name evidence="2" type="ORF">Dac01nite_14810</name>
</gene>
<keyword evidence="1" id="KW-0812">Transmembrane</keyword>
<sequence length="86" mass="8439">MRETPLTTAAVAAGALAVVGGIVAFGVLVDVQAAVLTLAGVALLAAAARLALPATRVFSVRRRAVDVAIMLAFAVALAGLGLTTAL</sequence>
<keyword evidence="3" id="KW-1185">Reference proteome</keyword>
<dbReference type="Proteomes" id="UP000652354">
    <property type="component" value="Unassembled WGS sequence"/>
</dbReference>